<keyword evidence="2" id="KW-1185">Reference proteome</keyword>
<evidence type="ECO:0000313" key="1">
    <source>
        <dbReference type="EMBL" id="KAJ4970831.1"/>
    </source>
</evidence>
<dbReference type="GO" id="GO:0009941">
    <property type="term" value="C:chloroplast envelope"/>
    <property type="evidence" value="ECO:0007669"/>
    <property type="project" value="TreeGrafter"/>
</dbReference>
<gene>
    <name evidence="1" type="ORF">NE237_003930</name>
</gene>
<dbReference type="AlphaFoldDB" id="A0A9Q0KID1"/>
<dbReference type="EMBL" id="JAMYWD010000005">
    <property type="protein sequence ID" value="KAJ4970831.1"/>
    <property type="molecule type" value="Genomic_DNA"/>
</dbReference>
<evidence type="ECO:0000313" key="2">
    <source>
        <dbReference type="Proteomes" id="UP001141806"/>
    </source>
</evidence>
<dbReference type="PANTHER" id="PTHR36737">
    <property type="entry name" value="EXPRESSED PROTEIN"/>
    <property type="match status" value="1"/>
</dbReference>
<comment type="caution">
    <text evidence="1">The sequence shown here is derived from an EMBL/GenBank/DDBJ whole genome shotgun (WGS) entry which is preliminary data.</text>
</comment>
<dbReference type="Proteomes" id="UP001141806">
    <property type="component" value="Unassembled WGS sequence"/>
</dbReference>
<protein>
    <submittedName>
        <fullName evidence="1">Uncharacterized protein</fullName>
    </submittedName>
</protein>
<organism evidence="1 2">
    <name type="scientific">Protea cynaroides</name>
    <dbReference type="NCBI Taxonomy" id="273540"/>
    <lineage>
        <taxon>Eukaryota</taxon>
        <taxon>Viridiplantae</taxon>
        <taxon>Streptophyta</taxon>
        <taxon>Embryophyta</taxon>
        <taxon>Tracheophyta</taxon>
        <taxon>Spermatophyta</taxon>
        <taxon>Magnoliopsida</taxon>
        <taxon>Proteales</taxon>
        <taxon>Proteaceae</taxon>
        <taxon>Protea</taxon>
    </lineage>
</organism>
<proteinExistence type="predicted"/>
<dbReference type="PANTHER" id="PTHR36737:SF1">
    <property type="entry name" value="EXPRESSED PROTEIN"/>
    <property type="match status" value="1"/>
</dbReference>
<accession>A0A9Q0KID1</accession>
<dbReference type="OrthoDB" id="2012141at2759"/>
<name>A0A9Q0KID1_9MAGN</name>
<sequence>MVEGISSSSSGKRAAAALQKDVPWRALPSGNPLPKIHHSPVLRLSQNPDSNYALAIMKHPDPIGAGFAMEARLEAAGPDCLVPGQITPLRLLGLQVWPINMNMKFMEPVERELRTVGKFMDSAFNLMNASFTER</sequence>
<reference evidence="1" key="1">
    <citation type="journal article" date="2023" name="Plant J.">
        <title>The genome of the king protea, Protea cynaroides.</title>
        <authorList>
            <person name="Chang J."/>
            <person name="Duong T.A."/>
            <person name="Schoeman C."/>
            <person name="Ma X."/>
            <person name="Roodt D."/>
            <person name="Barker N."/>
            <person name="Li Z."/>
            <person name="Van de Peer Y."/>
            <person name="Mizrachi E."/>
        </authorList>
    </citation>
    <scope>NUCLEOTIDE SEQUENCE</scope>
    <source>
        <tissue evidence="1">Young leaves</tissue>
    </source>
</reference>